<keyword evidence="2" id="KW-1185">Reference proteome</keyword>
<dbReference type="HOGENOM" id="CLU_691113_0_0_1"/>
<organism evidence="1 2">
    <name type="scientific">Sphaerobolus stellatus (strain SS14)</name>
    <dbReference type="NCBI Taxonomy" id="990650"/>
    <lineage>
        <taxon>Eukaryota</taxon>
        <taxon>Fungi</taxon>
        <taxon>Dikarya</taxon>
        <taxon>Basidiomycota</taxon>
        <taxon>Agaricomycotina</taxon>
        <taxon>Agaricomycetes</taxon>
        <taxon>Phallomycetidae</taxon>
        <taxon>Geastrales</taxon>
        <taxon>Sphaerobolaceae</taxon>
        <taxon>Sphaerobolus</taxon>
    </lineage>
</organism>
<dbReference type="EMBL" id="KN837139">
    <property type="protein sequence ID" value="KIJ40991.1"/>
    <property type="molecule type" value="Genomic_DNA"/>
</dbReference>
<protein>
    <submittedName>
        <fullName evidence="1">Uncharacterized protein</fullName>
    </submittedName>
</protein>
<sequence>MSENTSIPKYTRNCRQCCQVGHLEIPVKGHQCPYNLKNSASESTSQSTAPLQTLFNSPAVHPIQVPPPQSPIQSDHIRTIHIPSGPEYLPNEPMNMLQMSQSYPSASIPILSHPQTHIPPPGASHSPQGIHIDPSLFYIDTTGSTGIQDASTPTPNAAGPSPTPFSLVAAPHLSGESGGVILVSETERQWDEDGDKSQSVKNMAKVQDEGNGVVTGLVSSSPNNLASFSELPGGEPVPQTRVSQPNGPISGLHASLPSVLPTNAPSPSSPLPIDCSRGNGWPQACHRTTGELRGATQEELQVIKHQCHSEDNALQGTYSLFYLSNLTETLYRPLSFQTPPGLMFSCLWLSEFPNSSPEHISHINTSPETLGHGNMKFFVSPNLCIDGDTTEELESKLSEVCTLFLQVRDAIQSGSWQCIAEHWERVSQAEMEREMEREEREKAEGTG</sequence>
<accession>A0A0C9VSG6</accession>
<proteinExistence type="predicted"/>
<dbReference type="AlphaFoldDB" id="A0A0C9VSG6"/>
<reference evidence="1 2" key="1">
    <citation type="submission" date="2014-06" db="EMBL/GenBank/DDBJ databases">
        <title>Evolutionary Origins and Diversification of the Mycorrhizal Mutualists.</title>
        <authorList>
            <consortium name="DOE Joint Genome Institute"/>
            <consortium name="Mycorrhizal Genomics Consortium"/>
            <person name="Kohler A."/>
            <person name="Kuo A."/>
            <person name="Nagy L.G."/>
            <person name="Floudas D."/>
            <person name="Copeland A."/>
            <person name="Barry K.W."/>
            <person name="Cichocki N."/>
            <person name="Veneault-Fourrey C."/>
            <person name="LaButti K."/>
            <person name="Lindquist E.A."/>
            <person name="Lipzen A."/>
            <person name="Lundell T."/>
            <person name="Morin E."/>
            <person name="Murat C."/>
            <person name="Riley R."/>
            <person name="Ohm R."/>
            <person name="Sun H."/>
            <person name="Tunlid A."/>
            <person name="Henrissat B."/>
            <person name="Grigoriev I.V."/>
            <person name="Hibbett D.S."/>
            <person name="Martin F."/>
        </authorList>
    </citation>
    <scope>NUCLEOTIDE SEQUENCE [LARGE SCALE GENOMIC DNA]</scope>
    <source>
        <strain evidence="1 2">SS14</strain>
    </source>
</reference>
<gene>
    <name evidence="1" type="ORF">M422DRAFT_48786</name>
</gene>
<evidence type="ECO:0000313" key="1">
    <source>
        <dbReference type="EMBL" id="KIJ40991.1"/>
    </source>
</evidence>
<dbReference type="Proteomes" id="UP000054279">
    <property type="component" value="Unassembled WGS sequence"/>
</dbReference>
<name>A0A0C9VSG6_SPHS4</name>
<evidence type="ECO:0000313" key="2">
    <source>
        <dbReference type="Proteomes" id="UP000054279"/>
    </source>
</evidence>